<keyword evidence="4" id="KW-0539">Nucleus</keyword>
<comment type="similarity">
    <text evidence="2">Belongs to the RRP1 family.</text>
</comment>
<comment type="caution">
    <text evidence="7">The sequence shown here is derived from an EMBL/GenBank/DDBJ whole genome shotgun (WGS) entry which is preliminary data.</text>
</comment>
<dbReference type="GO" id="GO:0030688">
    <property type="term" value="C:preribosome, small subunit precursor"/>
    <property type="evidence" value="ECO:0007669"/>
    <property type="project" value="InterPro"/>
</dbReference>
<feature type="region of interest" description="Disordered" evidence="5">
    <location>
        <begin position="341"/>
        <end position="384"/>
    </location>
</feature>
<gene>
    <name evidence="7" type="ORF">SeLEV6574_g00809</name>
    <name evidence="6" type="ORF">SeMB42_g05615</name>
</gene>
<dbReference type="GO" id="GO:0005634">
    <property type="term" value="C:nucleus"/>
    <property type="evidence" value="ECO:0007669"/>
    <property type="project" value="UniProtKB-SubCell"/>
</dbReference>
<dbReference type="Proteomes" id="UP000317494">
    <property type="component" value="Unassembled WGS sequence"/>
</dbReference>
<accession>A0A507DHB9</accession>
<feature type="region of interest" description="Disordered" evidence="5">
    <location>
        <begin position="547"/>
        <end position="568"/>
    </location>
</feature>
<evidence type="ECO:0000256" key="3">
    <source>
        <dbReference type="ARBA" id="ARBA00022552"/>
    </source>
</evidence>
<dbReference type="EMBL" id="QEAN01000275">
    <property type="protein sequence ID" value="TPX41314.1"/>
    <property type="molecule type" value="Genomic_DNA"/>
</dbReference>
<dbReference type="InterPro" id="IPR010301">
    <property type="entry name" value="RRP1"/>
</dbReference>
<dbReference type="PANTHER" id="PTHR13026">
    <property type="entry name" value="NNP-1 PROTEIN NOVEL NUCLEAR PROTEIN 1 NOP52"/>
    <property type="match status" value="1"/>
</dbReference>
<feature type="region of interest" description="Disordered" evidence="5">
    <location>
        <begin position="1"/>
        <end position="22"/>
    </location>
</feature>
<evidence type="ECO:0000256" key="4">
    <source>
        <dbReference type="ARBA" id="ARBA00023242"/>
    </source>
</evidence>
<evidence type="ECO:0000256" key="2">
    <source>
        <dbReference type="ARBA" id="ARBA00006374"/>
    </source>
</evidence>
<feature type="compositionally biased region" description="Basic residues" evidence="5">
    <location>
        <begin position="364"/>
        <end position="375"/>
    </location>
</feature>
<dbReference type="EMBL" id="QEAM01000015">
    <property type="protein sequence ID" value="TPX50627.1"/>
    <property type="molecule type" value="Genomic_DNA"/>
</dbReference>
<proteinExistence type="inferred from homology"/>
<dbReference type="AlphaFoldDB" id="A0A507DHB9"/>
<dbReference type="VEuPathDB" id="FungiDB:SeMB42_g05615"/>
<feature type="region of interest" description="Disordered" evidence="5">
    <location>
        <begin position="413"/>
        <end position="432"/>
    </location>
</feature>
<organism evidence="7 9">
    <name type="scientific">Synchytrium endobioticum</name>
    <dbReference type="NCBI Taxonomy" id="286115"/>
    <lineage>
        <taxon>Eukaryota</taxon>
        <taxon>Fungi</taxon>
        <taxon>Fungi incertae sedis</taxon>
        <taxon>Chytridiomycota</taxon>
        <taxon>Chytridiomycota incertae sedis</taxon>
        <taxon>Chytridiomycetes</taxon>
        <taxon>Synchytriales</taxon>
        <taxon>Synchytriaceae</taxon>
        <taxon>Synchytrium</taxon>
    </lineage>
</organism>
<name>A0A507DHB9_9FUNG</name>
<dbReference type="OrthoDB" id="2019504at2759"/>
<dbReference type="GO" id="GO:0006364">
    <property type="term" value="P:rRNA processing"/>
    <property type="evidence" value="ECO:0007669"/>
    <property type="project" value="UniProtKB-KW"/>
</dbReference>
<keyword evidence="3" id="KW-0698">rRNA processing</keyword>
<dbReference type="Pfam" id="PF05997">
    <property type="entry name" value="Nop52"/>
    <property type="match status" value="1"/>
</dbReference>
<evidence type="ECO:0000256" key="5">
    <source>
        <dbReference type="SAM" id="MobiDB-lite"/>
    </source>
</evidence>
<dbReference type="PANTHER" id="PTHR13026:SF0">
    <property type="entry name" value="RIBOSOMAL RNA PROCESSING 1B"/>
    <property type="match status" value="1"/>
</dbReference>
<evidence type="ECO:0000313" key="6">
    <source>
        <dbReference type="EMBL" id="TPX41314.1"/>
    </source>
</evidence>
<evidence type="ECO:0000313" key="8">
    <source>
        <dbReference type="Proteomes" id="UP000317494"/>
    </source>
</evidence>
<feature type="compositionally biased region" description="Polar residues" evidence="5">
    <location>
        <begin position="1"/>
        <end position="15"/>
    </location>
</feature>
<feature type="compositionally biased region" description="Polar residues" evidence="5">
    <location>
        <begin position="413"/>
        <end position="424"/>
    </location>
</feature>
<evidence type="ECO:0000256" key="1">
    <source>
        <dbReference type="ARBA" id="ARBA00004123"/>
    </source>
</evidence>
<reference evidence="8 9" key="1">
    <citation type="journal article" date="2019" name="Sci. Rep.">
        <title>Comparative genomics of chytrid fungi reveal insights into the obligate biotrophic and pathogenic lifestyle of Synchytrium endobioticum.</title>
        <authorList>
            <person name="van de Vossenberg B.T.L.H."/>
            <person name="Warris S."/>
            <person name="Nguyen H.D.T."/>
            <person name="van Gent-Pelzer M.P.E."/>
            <person name="Joly D.L."/>
            <person name="van de Geest H.C."/>
            <person name="Bonants P.J.M."/>
            <person name="Smith D.S."/>
            <person name="Levesque C.A."/>
            <person name="van der Lee T.A.J."/>
        </authorList>
    </citation>
    <scope>NUCLEOTIDE SEQUENCE [LARGE SCALE GENOMIC DNA]</scope>
    <source>
        <strain evidence="7 9">LEV6574</strain>
        <strain evidence="6 8">MB42</strain>
    </source>
</reference>
<protein>
    <submittedName>
        <fullName evidence="7">Uncharacterized protein</fullName>
    </submittedName>
</protein>
<evidence type="ECO:0000313" key="9">
    <source>
        <dbReference type="Proteomes" id="UP000320475"/>
    </source>
</evidence>
<comment type="subcellular location">
    <subcellularLocation>
        <location evidence="1">Nucleus</location>
    </subcellularLocation>
</comment>
<dbReference type="Proteomes" id="UP000320475">
    <property type="component" value="Unassembled WGS sequence"/>
</dbReference>
<feature type="compositionally biased region" description="Basic residues" evidence="5">
    <location>
        <begin position="556"/>
        <end position="568"/>
    </location>
</feature>
<dbReference type="STRING" id="286115.A0A507DHB9"/>
<keyword evidence="8" id="KW-1185">Reference proteome</keyword>
<evidence type="ECO:0000313" key="7">
    <source>
        <dbReference type="EMBL" id="TPX50627.1"/>
    </source>
</evidence>
<sequence length="583" mass="64876">MEATNARSTCSSNGKSALGPRLAHSDKTIRESALDALVCRLKQKSSITNIELLKLWRAIFFCFWHSDKRPAQEHLATKLASLMHELDDALAWRFYETFWVTILNAWSSIDRLRLDKYYYLLRLFHRNALQWLSQHEWSEEWLIKMLNVLSEGPLHPTNMKVPDSLRYHSAEVFFEELENALEGSKCKRLSSQVLYKLVTPFIRLMSKTRNPIVCKYVRQGIIEPILAKRYASNWCDSCQETAHLRCEPFKPLHILKVVFDVAADPEARAENRAIMYELVQQRKNEMCLVELFDDDTMAKGCGNSSSGTNDHMEVDSTVDIKGSVTSTATQEPTTFIAVNAKAAPSSSSPNEIIHDTTEANVNASKKKRQNKKRSRSVAAGEDGENLKKVKVERMLPTPPDSISVKNSILPSIGPSVSSGTTQTRPIAATGNGTTTGIESTVMSADANSNNESIKFLPAFTTTSVDIDVNQANSPTTLLDKKRVRWNAMRSIRTFKTDLPISEAPSPTSNVAPSNLKPVLKIRHAREGGGSYDKVVSNLSETLQAIAQSDGDAQHAVTRKKKKKNKSGKKALLANVVGFPVARG</sequence>